<proteinExistence type="predicted"/>
<accession>A0A2T4FWF9</accession>
<sequence length="64" mass="6688">MHSLRGQGCSLIRSVGAQDRFDGEGDGMNDGAQGRVEQVRANCERSSGVVGLCTIQQRVAGLPG</sequence>
<evidence type="ECO:0000313" key="1">
    <source>
        <dbReference type="EMBL" id="PTC27762.1"/>
    </source>
</evidence>
<organism evidence="1 2">
    <name type="scientific">Pseudomonas aylmerensis</name>
    <dbReference type="NCBI Taxonomy" id="1869229"/>
    <lineage>
        <taxon>Bacteria</taxon>
        <taxon>Pseudomonadati</taxon>
        <taxon>Pseudomonadota</taxon>
        <taxon>Gammaproteobacteria</taxon>
        <taxon>Pseudomonadales</taxon>
        <taxon>Pseudomonadaceae</taxon>
        <taxon>Pseudomonas</taxon>
    </lineage>
</organism>
<dbReference type="OrthoDB" id="7025396at2"/>
<protein>
    <submittedName>
        <fullName evidence="1">Uncharacterized protein</fullName>
    </submittedName>
</protein>
<dbReference type="AlphaFoldDB" id="A0A2T4FWF9"/>
<gene>
    <name evidence="1" type="ORF">C9382_16275</name>
</gene>
<comment type="caution">
    <text evidence="1">The sequence shown here is derived from an EMBL/GenBank/DDBJ whole genome shotgun (WGS) entry which is preliminary data.</text>
</comment>
<reference evidence="1 2" key="1">
    <citation type="submission" date="2018-03" db="EMBL/GenBank/DDBJ databases">
        <title>Diversity of bacteria associated with corn roots inoculated with woodland soils in Canada, and Description of Pseudomonas aylmerense sp. nov.</title>
        <authorList>
            <person name="Tambong J.T."/>
            <person name="Xu R."/>
            <person name="Tchagang C."/>
        </authorList>
    </citation>
    <scope>NUCLEOTIDE SEQUENCE [LARGE SCALE GENOMIC DNA]</scope>
    <source>
        <strain evidence="1 2">S1E44</strain>
    </source>
</reference>
<evidence type="ECO:0000313" key="2">
    <source>
        <dbReference type="Proteomes" id="UP000240571"/>
    </source>
</evidence>
<name>A0A2T4FWF9_9PSED</name>
<dbReference type="EMBL" id="PYWW01000039">
    <property type="protein sequence ID" value="PTC27762.1"/>
    <property type="molecule type" value="Genomic_DNA"/>
</dbReference>
<dbReference type="Proteomes" id="UP000240571">
    <property type="component" value="Unassembled WGS sequence"/>
</dbReference>